<protein>
    <submittedName>
        <fullName evidence="1">Uncharacterized protein</fullName>
    </submittedName>
</protein>
<gene>
    <name evidence="1" type="ORF">B296_00057934</name>
</gene>
<comment type="caution">
    <text evidence="1">The sequence shown here is derived from an EMBL/GenBank/DDBJ whole genome shotgun (WGS) entry which is preliminary data.</text>
</comment>
<evidence type="ECO:0000313" key="2">
    <source>
        <dbReference type="Proteomes" id="UP000287651"/>
    </source>
</evidence>
<reference evidence="1 2" key="1">
    <citation type="journal article" date="2014" name="Agronomy (Basel)">
        <title>A Draft Genome Sequence for Ensete ventricosum, the Drought-Tolerant Tree Against Hunger.</title>
        <authorList>
            <person name="Harrison J."/>
            <person name="Moore K.A."/>
            <person name="Paszkiewicz K."/>
            <person name="Jones T."/>
            <person name="Grant M."/>
            <person name="Ambacheew D."/>
            <person name="Muzemil S."/>
            <person name="Studholme D.J."/>
        </authorList>
    </citation>
    <scope>NUCLEOTIDE SEQUENCE [LARGE SCALE GENOMIC DNA]</scope>
</reference>
<accession>A0A426X3R8</accession>
<proteinExistence type="predicted"/>
<organism evidence="1 2">
    <name type="scientific">Ensete ventricosum</name>
    <name type="common">Abyssinian banana</name>
    <name type="synonym">Musa ensete</name>
    <dbReference type="NCBI Taxonomy" id="4639"/>
    <lineage>
        <taxon>Eukaryota</taxon>
        <taxon>Viridiplantae</taxon>
        <taxon>Streptophyta</taxon>
        <taxon>Embryophyta</taxon>
        <taxon>Tracheophyta</taxon>
        <taxon>Spermatophyta</taxon>
        <taxon>Magnoliopsida</taxon>
        <taxon>Liliopsida</taxon>
        <taxon>Zingiberales</taxon>
        <taxon>Musaceae</taxon>
        <taxon>Ensete</taxon>
    </lineage>
</organism>
<dbReference type="Proteomes" id="UP000287651">
    <property type="component" value="Unassembled WGS sequence"/>
</dbReference>
<name>A0A426X3R8_ENSVE</name>
<evidence type="ECO:0000313" key="1">
    <source>
        <dbReference type="EMBL" id="RRT34084.1"/>
    </source>
</evidence>
<sequence>MRYTTYVFCTTPARVASYPLQVPPRSHLCGLIRLDSWRVRASSEADLFLLGLDLSPAEADGCRLDAFVLCVPVGIEGLSFSVKAISADGEEKGEPGDMVLLSQSQSVARGLLDASWGVFFSPRGEKKRLSVWGEGTRRCRPFFIF</sequence>
<dbReference type="AlphaFoldDB" id="A0A426X3R8"/>
<dbReference type="EMBL" id="AMZH03027600">
    <property type="protein sequence ID" value="RRT34084.1"/>
    <property type="molecule type" value="Genomic_DNA"/>
</dbReference>